<keyword evidence="2" id="KW-1185">Reference proteome</keyword>
<dbReference type="STRING" id="6205.A0A0R3X2I8"/>
<name>A0A0R3X2I8_HYDTA</name>
<dbReference type="EMBL" id="UYWX01020377">
    <property type="protein sequence ID" value="VDM31880.1"/>
    <property type="molecule type" value="Genomic_DNA"/>
</dbReference>
<sequence>MREDHLNDPAPSNASSGLRAGSALEVIHAWIEAPVSTGTAIATATTSSWCLPSDAPKYEYCSPPLPPQGGFARAPPNPYHVSFAPVSMQDSEHHSLSSGAHTEENLSHIDGTCALLPLKTKAHLQQSAAVEVFEGAG</sequence>
<dbReference type="Proteomes" id="UP000274429">
    <property type="component" value="Unassembled WGS sequence"/>
</dbReference>
<evidence type="ECO:0000313" key="3">
    <source>
        <dbReference type="WBParaSite" id="TTAC_0000750501-mRNA-1"/>
    </source>
</evidence>
<evidence type="ECO:0000313" key="2">
    <source>
        <dbReference type="Proteomes" id="UP000274429"/>
    </source>
</evidence>
<reference evidence="3" key="1">
    <citation type="submission" date="2017-02" db="UniProtKB">
        <authorList>
            <consortium name="WormBaseParasite"/>
        </authorList>
    </citation>
    <scope>IDENTIFICATION</scope>
</reference>
<evidence type="ECO:0000313" key="1">
    <source>
        <dbReference type="EMBL" id="VDM31880.1"/>
    </source>
</evidence>
<reference evidence="1 2" key="2">
    <citation type="submission" date="2018-11" db="EMBL/GenBank/DDBJ databases">
        <authorList>
            <consortium name="Pathogen Informatics"/>
        </authorList>
    </citation>
    <scope>NUCLEOTIDE SEQUENCE [LARGE SCALE GENOMIC DNA]</scope>
</reference>
<gene>
    <name evidence="1" type="ORF">TTAC_LOCUS7490</name>
</gene>
<dbReference type="AlphaFoldDB" id="A0A0R3X2I8"/>
<protein>
    <submittedName>
        <fullName evidence="1 3">Uncharacterized protein</fullName>
    </submittedName>
</protein>
<accession>A0A0R3X2I8</accession>
<proteinExistence type="predicted"/>
<dbReference type="WBParaSite" id="TTAC_0000750501-mRNA-1">
    <property type="protein sequence ID" value="TTAC_0000750501-mRNA-1"/>
    <property type="gene ID" value="TTAC_0000750501"/>
</dbReference>
<organism evidence="3">
    <name type="scientific">Hydatigena taeniaeformis</name>
    <name type="common">Feline tapeworm</name>
    <name type="synonym">Taenia taeniaeformis</name>
    <dbReference type="NCBI Taxonomy" id="6205"/>
    <lineage>
        <taxon>Eukaryota</taxon>
        <taxon>Metazoa</taxon>
        <taxon>Spiralia</taxon>
        <taxon>Lophotrochozoa</taxon>
        <taxon>Platyhelminthes</taxon>
        <taxon>Cestoda</taxon>
        <taxon>Eucestoda</taxon>
        <taxon>Cyclophyllidea</taxon>
        <taxon>Taeniidae</taxon>
        <taxon>Hydatigera</taxon>
    </lineage>
</organism>